<protein>
    <submittedName>
        <fullName evidence="6">Transcriptional regulator, TetR family</fullName>
    </submittedName>
</protein>
<evidence type="ECO:0000256" key="3">
    <source>
        <dbReference type="ARBA" id="ARBA00023163"/>
    </source>
</evidence>
<reference evidence="6" key="1">
    <citation type="submission" date="2006-06" db="EMBL/GenBank/DDBJ databases">
        <title>Complete sequence of chromosome of Mycobacterium sp. MCS.</title>
        <authorList>
            <consortium name="US DOE Joint Genome Institute"/>
            <person name="Copeland A."/>
            <person name="Lucas S."/>
            <person name="Lapidus A."/>
            <person name="Barry K."/>
            <person name="Detter J.C."/>
            <person name="Glavina del Rio T."/>
            <person name="Hammon N."/>
            <person name="Israni S."/>
            <person name="Dalin E."/>
            <person name="Tice H."/>
            <person name="Pitluck S."/>
            <person name="Martinez M."/>
            <person name="Schmutz J."/>
            <person name="Larimer F."/>
            <person name="Land M."/>
            <person name="Hauser L."/>
            <person name="Kyrpides N."/>
            <person name="Kim E."/>
            <person name="Miller C.D."/>
            <person name="Hughes J.E."/>
            <person name="Anderson A.J."/>
            <person name="Sims R.C."/>
            <person name="Richardson P."/>
        </authorList>
    </citation>
    <scope>NUCLEOTIDE SEQUENCE [LARGE SCALE GENOMIC DNA]</scope>
    <source>
        <strain evidence="6">MCS</strain>
    </source>
</reference>
<proteinExistence type="predicted"/>
<dbReference type="SUPFAM" id="SSF46689">
    <property type="entry name" value="Homeodomain-like"/>
    <property type="match status" value="1"/>
</dbReference>
<dbReference type="Pfam" id="PF00440">
    <property type="entry name" value="TetR_N"/>
    <property type="match status" value="1"/>
</dbReference>
<sequence>MVRWQPDARGRLEQAALELYAERGFDGTTVADIADRAGLTERTFFRYFADKREALFGGQTAMIDLMVKAVAAAPDSVAPIEAVASALNAVAATFDGRLDDVRRRQAVIAATPALQERESSKLALLATALADALRARDVAETTARLAAETGVAVFRIAFERWVAGGDQRDLAQHIRELLDELATMTARPATT</sequence>
<dbReference type="PANTHER" id="PTHR30055">
    <property type="entry name" value="HTH-TYPE TRANSCRIPTIONAL REGULATOR RUTR"/>
    <property type="match status" value="1"/>
</dbReference>
<evidence type="ECO:0000256" key="4">
    <source>
        <dbReference type="PROSITE-ProRule" id="PRU00335"/>
    </source>
</evidence>
<dbReference type="PROSITE" id="PS01081">
    <property type="entry name" value="HTH_TETR_1"/>
    <property type="match status" value="1"/>
</dbReference>
<organism evidence="6">
    <name type="scientific">Mycobacterium sp. (strain MCS)</name>
    <dbReference type="NCBI Taxonomy" id="164756"/>
    <lineage>
        <taxon>Bacteria</taxon>
        <taxon>Bacillati</taxon>
        <taxon>Actinomycetota</taxon>
        <taxon>Actinomycetes</taxon>
        <taxon>Mycobacteriales</taxon>
        <taxon>Mycobacteriaceae</taxon>
        <taxon>Mycobacterium</taxon>
    </lineage>
</organism>
<dbReference type="GO" id="GO:0000976">
    <property type="term" value="F:transcription cis-regulatory region binding"/>
    <property type="evidence" value="ECO:0007669"/>
    <property type="project" value="TreeGrafter"/>
</dbReference>
<evidence type="ECO:0000259" key="5">
    <source>
        <dbReference type="PROSITE" id="PS50977"/>
    </source>
</evidence>
<dbReference type="InterPro" id="IPR001647">
    <property type="entry name" value="HTH_TetR"/>
</dbReference>
<dbReference type="InterPro" id="IPR050109">
    <property type="entry name" value="HTH-type_TetR-like_transc_reg"/>
</dbReference>
<dbReference type="InterPro" id="IPR041347">
    <property type="entry name" value="MftR_C"/>
</dbReference>
<feature type="domain" description="HTH tetR-type" evidence="5">
    <location>
        <begin position="6"/>
        <end position="66"/>
    </location>
</feature>
<dbReference type="InterPro" id="IPR023772">
    <property type="entry name" value="DNA-bd_HTH_TetR-type_CS"/>
</dbReference>
<dbReference type="GO" id="GO:0003700">
    <property type="term" value="F:DNA-binding transcription factor activity"/>
    <property type="evidence" value="ECO:0007669"/>
    <property type="project" value="TreeGrafter"/>
</dbReference>
<evidence type="ECO:0000256" key="1">
    <source>
        <dbReference type="ARBA" id="ARBA00023015"/>
    </source>
</evidence>
<dbReference type="KEGG" id="mmc:Mmcs_2375"/>
<dbReference type="Gene3D" id="1.10.357.10">
    <property type="entry name" value="Tetracycline Repressor, domain 2"/>
    <property type="match status" value="1"/>
</dbReference>
<gene>
    <name evidence="6" type="ordered locus">Mmcs_2375</name>
</gene>
<dbReference type="Pfam" id="PF17754">
    <property type="entry name" value="TetR_C_14"/>
    <property type="match status" value="1"/>
</dbReference>
<dbReference type="AlphaFoldDB" id="A0A5Q5BJJ5"/>
<keyword evidence="2 4" id="KW-0238">DNA-binding</keyword>
<evidence type="ECO:0000313" key="6">
    <source>
        <dbReference type="EMBL" id="ABG08483.1"/>
    </source>
</evidence>
<dbReference type="PROSITE" id="PS50977">
    <property type="entry name" value="HTH_TETR_2"/>
    <property type="match status" value="1"/>
</dbReference>
<evidence type="ECO:0000256" key="2">
    <source>
        <dbReference type="ARBA" id="ARBA00023125"/>
    </source>
</evidence>
<keyword evidence="1" id="KW-0805">Transcription regulation</keyword>
<dbReference type="PANTHER" id="PTHR30055:SF238">
    <property type="entry name" value="MYCOFACTOCIN BIOSYNTHESIS TRANSCRIPTIONAL REGULATOR MFTR-RELATED"/>
    <property type="match status" value="1"/>
</dbReference>
<feature type="DNA-binding region" description="H-T-H motif" evidence="4">
    <location>
        <begin position="29"/>
        <end position="48"/>
    </location>
</feature>
<dbReference type="PRINTS" id="PR00455">
    <property type="entry name" value="HTHTETR"/>
</dbReference>
<keyword evidence="3" id="KW-0804">Transcription</keyword>
<name>A0A5Q5BJJ5_MYCSS</name>
<dbReference type="InterPro" id="IPR009057">
    <property type="entry name" value="Homeodomain-like_sf"/>
</dbReference>
<dbReference type="EMBL" id="CP000384">
    <property type="protein sequence ID" value="ABG08483.1"/>
    <property type="molecule type" value="Genomic_DNA"/>
</dbReference>
<accession>A0A5Q5BJJ5</accession>